<keyword evidence="3" id="KW-1185">Reference proteome</keyword>
<protein>
    <recommendedName>
        <fullName evidence="4">Peptidase M48 domain-containing protein</fullName>
    </recommendedName>
</protein>
<evidence type="ECO:0008006" key="4">
    <source>
        <dbReference type="Google" id="ProtNLM"/>
    </source>
</evidence>
<keyword evidence="1" id="KW-0732">Signal</keyword>
<evidence type="ECO:0000313" key="3">
    <source>
        <dbReference type="Proteomes" id="UP000807370"/>
    </source>
</evidence>
<proteinExistence type="predicted"/>
<comment type="caution">
    <text evidence="2">The sequence shown here is derived from an EMBL/GenBank/DDBJ whole genome shotgun (WGS) entry which is preliminary data.</text>
</comment>
<reference evidence="2 3" key="1">
    <citation type="submission" date="2020-07" db="EMBL/GenBank/DDBJ databases">
        <title>Bradyrhizobium diversity isolated from nodules of indigenous legumes of Western Australia.</title>
        <authorList>
            <person name="Klepa M.S."/>
        </authorList>
    </citation>
    <scope>NUCLEOTIDE SEQUENCE [LARGE SCALE GENOMIC DNA]</scope>
    <source>
        <strain evidence="2 3">CNPSo 4010</strain>
    </source>
</reference>
<evidence type="ECO:0000313" key="2">
    <source>
        <dbReference type="EMBL" id="MBH5397876.1"/>
    </source>
</evidence>
<dbReference type="EMBL" id="JACCHP010000005">
    <property type="protein sequence ID" value="MBH5397876.1"/>
    <property type="molecule type" value="Genomic_DNA"/>
</dbReference>
<dbReference type="Proteomes" id="UP000807370">
    <property type="component" value="Unassembled WGS sequence"/>
</dbReference>
<accession>A0ABS0PL15</accession>
<feature type="signal peptide" evidence="1">
    <location>
        <begin position="1"/>
        <end position="21"/>
    </location>
</feature>
<organism evidence="2 3">
    <name type="scientific">Bradyrhizobium agreste</name>
    <dbReference type="NCBI Taxonomy" id="2751811"/>
    <lineage>
        <taxon>Bacteria</taxon>
        <taxon>Pseudomonadati</taxon>
        <taxon>Pseudomonadota</taxon>
        <taxon>Alphaproteobacteria</taxon>
        <taxon>Hyphomicrobiales</taxon>
        <taxon>Nitrobacteraceae</taxon>
        <taxon>Bradyrhizobium</taxon>
    </lineage>
</organism>
<gene>
    <name evidence="2" type="ORF">HZZ13_08730</name>
</gene>
<dbReference type="RefSeq" id="WP_197959237.1">
    <property type="nucleotide sequence ID" value="NZ_JACCHP010000005.1"/>
</dbReference>
<feature type="chain" id="PRO_5045834003" description="Peptidase M48 domain-containing protein" evidence="1">
    <location>
        <begin position="22"/>
        <end position="302"/>
    </location>
</feature>
<name>A0ABS0PL15_9BRAD</name>
<sequence>MLGRFSLGLLFCFLICAQAPAQDAAYQDHLASNTRKLVTNLRPLLRPTLQAFEASILDDIDFRIVPDLIYQGLARRIGGKRVVIIYSGIPFMMEVLSNSMFVGLQGKRECYERHLKSSLETFVYNSDPNHQANKRPVFHPAAYANFELSCAGAEQIFANMDARQRQVVADFIQTSIAAVILHEIAHHVLGHVDNPPGPGMSPAALERSRQDEDAADRWAIRKLLEMKMSLLPTIPYLLMTAALTDYTLEAERASTHPLGARRALGLLDNIAVEVNKIDPDSPVVGQVKDFRKVLNNITSPQN</sequence>
<evidence type="ECO:0000256" key="1">
    <source>
        <dbReference type="SAM" id="SignalP"/>
    </source>
</evidence>